<dbReference type="PROSITE" id="PS00903">
    <property type="entry name" value="CYT_DCMP_DEAMINASES_1"/>
    <property type="match status" value="1"/>
</dbReference>
<evidence type="ECO:0000256" key="12">
    <source>
        <dbReference type="PIRSR" id="PIRSR606262-1"/>
    </source>
</evidence>
<comment type="similarity">
    <text evidence="3 15">Belongs to the cytidine and deoxycytidylate deaminase family.</text>
</comment>
<feature type="active site" description="Proton donor" evidence="12">
    <location>
        <position position="58"/>
    </location>
</feature>
<evidence type="ECO:0000256" key="13">
    <source>
        <dbReference type="PIRSR" id="PIRSR606262-2"/>
    </source>
</evidence>
<dbReference type="Gene3D" id="3.40.140.10">
    <property type="entry name" value="Cytidine Deaminase, domain 2"/>
    <property type="match status" value="1"/>
</dbReference>
<dbReference type="FunFam" id="3.40.140.10:FF:000008">
    <property type="entry name" value="Cytidine deaminase"/>
    <property type="match status" value="1"/>
</dbReference>
<evidence type="ECO:0000256" key="15">
    <source>
        <dbReference type="RuleBase" id="RU364006"/>
    </source>
</evidence>
<dbReference type="GO" id="GO:0072527">
    <property type="term" value="P:pyrimidine-containing compound metabolic process"/>
    <property type="evidence" value="ECO:0007669"/>
    <property type="project" value="UniProtKB-ARBA"/>
</dbReference>
<gene>
    <name evidence="17" type="primary">cdd</name>
    <name evidence="17" type="ORF">Ljor_1386</name>
</gene>
<name>A0A0W0VAE7_9GAMM</name>
<dbReference type="InterPro" id="IPR006262">
    <property type="entry name" value="Cyt_deam_tetra"/>
</dbReference>
<evidence type="ECO:0000313" key="17">
    <source>
        <dbReference type="EMBL" id="KTD17080.1"/>
    </source>
</evidence>
<accession>A0A0W0VAE7</accession>
<evidence type="ECO:0000256" key="14">
    <source>
        <dbReference type="PIRSR" id="PIRSR606262-3"/>
    </source>
</evidence>
<dbReference type="NCBIfam" id="TIGR01354">
    <property type="entry name" value="cyt_deam_tetra"/>
    <property type="match status" value="1"/>
</dbReference>
<evidence type="ECO:0000256" key="6">
    <source>
        <dbReference type="ARBA" id="ARBA00022723"/>
    </source>
</evidence>
<dbReference type="InterPro" id="IPR016193">
    <property type="entry name" value="Cytidine_deaminase-like"/>
</dbReference>
<dbReference type="PANTHER" id="PTHR11644:SF2">
    <property type="entry name" value="CYTIDINE DEAMINASE"/>
    <property type="match status" value="1"/>
</dbReference>
<feature type="binding site" evidence="14">
    <location>
        <position position="56"/>
    </location>
    <ligand>
        <name>Zn(2+)</name>
        <dbReference type="ChEBI" id="CHEBI:29105"/>
        <note>catalytic</note>
    </ligand>
</feature>
<dbReference type="PROSITE" id="PS51747">
    <property type="entry name" value="CYT_DCMP_DEAMINASES_2"/>
    <property type="match status" value="1"/>
</dbReference>
<evidence type="ECO:0000256" key="7">
    <source>
        <dbReference type="ARBA" id="ARBA00022801"/>
    </source>
</evidence>
<reference evidence="17 18" key="1">
    <citation type="submission" date="2015-11" db="EMBL/GenBank/DDBJ databases">
        <title>Genomic analysis of 38 Legionella species identifies large and diverse effector repertoires.</title>
        <authorList>
            <person name="Burstein D."/>
            <person name="Amaro F."/>
            <person name="Zusman T."/>
            <person name="Lifshitz Z."/>
            <person name="Cohen O."/>
            <person name="Gilbert J.A."/>
            <person name="Pupko T."/>
            <person name="Shuman H.A."/>
            <person name="Segal G."/>
        </authorList>
    </citation>
    <scope>NUCLEOTIDE SEQUENCE [LARGE SCALE GENOMIC DNA]</scope>
    <source>
        <strain evidence="17 18">BL-540</strain>
    </source>
</reference>
<comment type="catalytic activity">
    <reaction evidence="11 15">
        <text>cytidine + H2O + H(+) = uridine + NH4(+)</text>
        <dbReference type="Rhea" id="RHEA:16069"/>
        <dbReference type="ChEBI" id="CHEBI:15377"/>
        <dbReference type="ChEBI" id="CHEBI:15378"/>
        <dbReference type="ChEBI" id="CHEBI:16704"/>
        <dbReference type="ChEBI" id="CHEBI:17562"/>
        <dbReference type="ChEBI" id="CHEBI:28938"/>
        <dbReference type="EC" id="3.5.4.5"/>
    </reaction>
</comment>
<evidence type="ECO:0000256" key="5">
    <source>
        <dbReference type="ARBA" id="ARBA00018266"/>
    </source>
</evidence>
<dbReference type="PATRIC" id="fig|456.5.peg.1481"/>
<dbReference type="GO" id="GO:0042802">
    <property type="term" value="F:identical protein binding"/>
    <property type="evidence" value="ECO:0007669"/>
    <property type="project" value="UniProtKB-ARBA"/>
</dbReference>
<organism evidence="17 18">
    <name type="scientific">Legionella jordanis</name>
    <dbReference type="NCBI Taxonomy" id="456"/>
    <lineage>
        <taxon>Bacteria</taxon>
        <taxon>Pseudomonadati</taxon>
        <taxon>Pseudomonadota</taxon>
        <taxon>Gammaproteobacteria</taxon>
        <taxon>Legionellales</taxon>
        <taxon>Legionellaceae</taxon>
        <taxon>Legionella</taxon>
    </lineage>
</organism>
<evidence type="ECO:0000256" key="3">
    <source>
        <dbReference type="ARBA" id="ARBA00006576"/>
    </source>
</evidence>
<evidence type="ECO:0000256" key="10">
    <source>
        <dbReference type="ARBA" id="ARBA00049252"/>
    </source>
</evidence>
<dbReference type="InterPro" id="IPR050202">
    <property type="entry name" value="Cyt/Deoxycyt_deaminase"/>
</dbReference>
<dbReference type="NCBIfam" id="NF004064">
    <property type="entry name" value="PRK05578.1"/>
    <property type="match status" value="1"/>
</dbReference>
<dbReference type="GO" id="GO:0005829">
    <property type="term" value="C:cytosol"/>
    <property type="evidence" value="ECO:0007669"/>
    <property type="project" value="TreeGrafter"/>
</dbReference>
<dbReference type="Proteomes" id="UP000055035">
    <property type="component" value="Unassembled WGS sequence"/>
</dbReference>
<evidence type="ECO:0000256" key="4">
    <source>
        <dbReference type="ARBA" id="ARBA00012783"/>
    </source>
</evidence>
<dbReference type="GO" id="GO:0055086">
    <property type="term" value="P:nucleobase-containing small molecule metabolic process"/>
    <property type="evidence" value="ECO:0007669"/>
    <property type="project" value="UniProtKB-ARBA"/>
</dbReference>
<protein>
    <recommendedName>
        <fullName evidence="5 15">Cytidine deaminase</fullName>
        <ecNumber evidence="4 15">3.5.4.5</ecNumber>
    </recommendedName>
    <alternativeName>
        <fullName evidence="9 15">Cytidine aminohydrolase</fullName>
    </alternativeName>
</protein>
<dbReference type="AlphaFoldDB" id="A0A0W0VAE7"/>
<dbReference type="STRING" id="456.Ljor_1386"/>
<evidence type="ECO:0000259" key="16">
    <source>
        <dbReference type="PROSITE" id="PS51747"/>
    </source>
</evidence>
<feature type="binding site" evidence="14">
    <location>
        <position position="89"/>
    </location>
    <ligand>
        <name>Zn(2+)</name>
        <dbReference type="ChEBI" id="CHEBI:29105"/>
        <note>catalytic</note>
    </ligand>
</feature>
<dbReference type="RefSeq" id="WP_058470877.1">
    <property type="nucleotide sequence ID" value="NZ_CAAAIC010000003.1"/>
</dbReference>
<keyword evidence="6 14" id="KW-0479">Metal-binding</keyword>
<dbReference type="EMBL" id="LNYJ01000011">
    <property type="protein sequence ID" value="KTD17080.1"/>
    <property type="molecule type" value="Genomic_DNA"/>
</dbReference>
<dbReference type="CDD" id="cd01283">
    <property type="entry name" value="cytidine_deaminase"/>
    <property type="match status" value="1"/>
</dbReference>
<dbReference type="GO" id="GO:0004126">
    <property type="term" value="F:cytidine deaminase activity"/>
    <property type="evidence" value="ECO:0007669"/>
    <property type="project" value="UniProtKB-UniRule"/>
</dbReference>
<dbReference type="PANTHER" id="PTHR11644">
    <property type="entry name" value="CYTIDINE DEAMINASE"/>
    <property type="match status" value="1"/>
</dbReference>
<dbReference type="InterPro" id="IPR016192">
    <property type="entry name" value="APOBEC/CMP_deaminase_Zn-bd"/>
</dbReference>
<evidence type="ECO:0000256" key="8">
    <source>
        <dbReference type="ARBA" id="ARBA00022833"/>
    </source>
</evidence>
<dbReference type="Pfam" id="PF00383">
    <property type="entry name" value="dCMP_cyt_deam_1"/>
    <property type="match status" value="1"/>
</dbReference>
<evidence type="ECO:0000313" key="18">
    <source>
        <dbReference type="Proteomes" id="UP000055035"/>
    </source>
</evidence>
<feature type="domain" description="CMP/dCMP-type deaminase" evidence="16">
    <location>
        <begin position="4"/>
        <end position="131"/>
    </location>
</feature>
<comment type="catalytic activity">
    <reaction evidence="10 15">
        <text>2'-deoxycytidine + H2O + H(+) = 2'-deoxyuridine + NH4(+)</text>
        <dbReference type="Rhea" id="RHEA:13433"/>
        <dbReference type="ChEBI" id="CHEBI:15377"/>
        <dbReference type="ChEBI" id="CHEBI:15378"/>
        <dbReference type="ChEBI" id="CHEBI:15698"/>
        <dbReference type="ChEBI" id="CHEBI:16450"/>
        <dbReference type="ChEBI" id="CHEBI:28938"/>
        <dbReference type="EC" id="3.5.4.5"/>
    </reaction>
</comment>
<comment type="function">
    <text evidence="2 15">This enzyme scavenges exogenous and endogenous cytidine and 2'-deoxycytidine for UMP synthesis.</text>
</comment>
<proteinExistence type="inferred from homology"/>
<comment type="cofactor">
    <cofactor evidence="1 14 15">
        <name>Zn(2+)</name>
        <dbReference type="ChEBI" id="CHEBI:29105"/>
    </cofactor>
</comment>
<evidence type="ECO:0000256" key="11">
    <source>
        <dbReference type="ARBA" id="ARBA00049558"/>
    </source>
</evidence>
<feature type="binding site" evidence="14">
    <location>
        <position position="92"/>
    </location>
    <ligand>
        <name>Zn(2+)</name>
        <dbReference type="ChEBI" id="CHEBI:29105"/>
        <note>catalytic</note>
    </ligand>
</feature>
<feature type="binding site" evidence="13">
    <location>
        <begin position="45"/>
        <end position="51"/>
    </location>
    <ligand>
        <name>substrate</name>
    </ligand>
</feature>
<dbReference type="GO" id="GO:0008270">
    <property type="term" value="F:zinc ion binding"/>
    <property type="evidence" value="ECO:0007669"/>
    <property type="project" value="UniProtKB-UniRule"/>
</dbReference>
<evidence type="ECO:0000256" key="9">
    <source>
        <dbReference type="ARBA" id="ARBA00032005"/>
    </source>
</evidence>
<dbReference type="InterPro" id="IPR002125">
    <property type="entry name" value="CMP_dCMP_dom"/>
</dbReference>
<evidence type="ECO:0000256" key="1">
    <source>
        <dbReference type="ARBA" id="ARBA00001947"/>
    </source>
</evidence>
<sequence length="135" mass="14889">MVNSVIKSMIQHANEALINAYAPYSNYKVASCLCTEDDHLFVGVNVENASYGLTVCAETAAICQMIAAGKKTIKSLVLLNDSNDFCSPCGACRQRIFEFSTPETVIYFCNSKEIIKSVHVGELLPYAFSFKQDKK</sequence>
<dbReference type="EC" id="3.5.4.5" evidence="4 15"/>
<evidence type="ECO:0000256" key="2">
    <source>
        <dbReference type="ARBA" id="ARBA00003949"/>
    </source>
</evidence>
<comment type="caution">
    <text evidence="17">The sequence shown here is derived from an EMBL/GenBank/DDBJ whole genome shotgun (WGS) entry which is preliminary data.</text>
</comment>
<keyword evidence="18" id="KW-1185">Reference proteome</keyword>
<keyword evidence="7 15" id="KW-0378">Hydrolase</keyword>
<dbReference type="SUPFAM" id="SSF53927">
    <property type="entry name" value="Cytidine deaminase-like"/>
    <property type="match status" value="1"/>
</dbReference>
<keyword evidence="8 14" id="KW-0862">Zinc</keyword>